<keyword evidence="11" id="KW-0288">FMN</keyword>
<dbReference type="SUPFAM" id="SSF52402">
    <property type="entry name" value="Adenine nucleotide alpha hydrolases-like"/>
    <property type="match status" value="1"/>
</dbReference>
<protein>
    <recommendedName>
        <fullName evidence="8">FAD synthase</fullName>
        <ecNumber evidence="7">2.7.7.2</ecNumber>
    </recommendedName>
    <alternativeName>
        <fullName evidence="17">FAD pyrophosphorylase</fullName>
    </alternativeName>
    <alternativeName>
        <fullName evidence="19">FMN adenylyltransferase</fullName>
    </alternativeName>
    <alternativeName>
        <fullName evidence="18">Flavin adenine dinucleotide synthase</fullName>
    </alternativeName>
</protein>
<dbReference type="InterPro" id="IPR014729">
    <property type="entry name" value="Rossmann-like_a/b/a_fold"/>
</dbReference>
<keyword evidence="14" id="KW-0547">Nucleotide-binding</keyword>
<sequence length="197" mass="23187">MEKYSLSKICVGFNGGKDCTALLHLSYAAVQRRYPEKLEQLQSLYVRTVLPFPEMEEFIQDTARRYNLRIRVVHGNIKEALGILKAQQPELEAVLMGTRRTDPYSCALKPFSMTDPEWPQYMRVSPLLDWTYHDIWSFLRSLYIPYCILYDKGYTSLGSMTNTQKNQALRYTNAQGQESYRPAYELQDEKEERIWRC</sequence>
<evidence type="ECO:0000313" key="22">
    <source>
        <dbReference type="EMBL" id="LAA21515.1"/>
    </source>
</evidence>
<evidence type="ECO:0000256" key="15">
    <source>
        <dbReference type="ARBA" id="ARBA00022827"/>
    </source>
</evidence>
<dbReference type="FunFam" id="3.40.50.620:FF:000113">
    <property type="entry name" value="FAD synthase"/>
    <property type="match status" value="1"/>
</dbReference>
<evidence type="ECO:0000256" key="19">
    <source>
        <dbReference type="ARBA" id="ARBA00031871"/>
    </source>
</evidence>
<dbReference type="Gene3D" id="3.40.50.620">
    <property type="entry name" value="HUPs"/>
    <property type="match status" value="1"/>
</dbReference>
<evidence type="ECO:0000256" key="12">
    <source>
        <dbReference type="ARBA" id="ARBA00022679"/>
    </source>
</evidence>
<reference evidence="22" key="2">
    <citation type="submission" date="2017-12" db="EMBL/GenBank/DDBJ databases">
        <title>Coralsnake Venomics: Analyses of Venom Gland Transcriptomes and Proteomes of Six Brazilian Taxa.</title>
        <authorList>
            <person name="Aird S.D."/>
            <person name="Jorge da Silva N."/>
            <person name="Qiu L."/>
            <person name="Villar-Briones A."/>
            <person name="Aparecida-Saddi V."/>
            <person name="Campos-Telles M.P."/>
            <person name="Grau M."/>
            <person name="Mikheyev A.S."/>
        </authorList>
    </citation>
    <scope>NUCLEOTIDE SEQUENCE</scope>
    <source>
        <tissue evidence="22">Venom_gland</tissue>
    </source>
</reference>
<evidence type="ECO:0000256" key="10">
    <source>
        <dbReference type="ARBA" id="ARBA00022630"/>
    </source>
</evidence>
<evidence type="ECO:0000256" key="6">
    <source>
        <dbReference type="ARBA" id="ARBA00007589"/>
    </source>
</evidence>
<keyword evidence="15" id="KW-0274">FAD</keyword>
<evidence type="ECO:0000256" key="14">
    <source>
        <dbReference type="ARBA" id="ARBA00022741"/>
    </source>
</evidence>
<evidence type="ECO:0000256" key="11">
    <source>
        <dbReference type="ARBA" id="ARBA00022643"/>
    </source>
</evidence>
<dbReference type="PANTHER" id="PTHR23293:SF9">
    <property type="entry name" value="FAD SYNTHASE"/>
    <property type="match status" value="1"/>
</dbReference>
<accession>A0A2H6N099</accession>
<dbReference type="GO" id="GO:0003919">
    <property type="term" value="F:FMN adenylyltransferase activity"/>
    <property type="evidence" value="ECO:0007669"/>
    <property type="project" value="UniProtKB-EC"/>
</dbReference>
<evidence type="ECO:0000256" key="13">
    <source>
        <dbReference type="ARBA" id="ARBA00022695"/>
    </source>
</evidence>
<evidence type="ECO:0000256" key="16">
    <source>
        <dbReference type="ARBA" id="ARBA00022840"/>
    </source>
</evidence>
<evidence type="ECO:0000256" key="1">
    <source>
        <dbReference type="ARBA" id="ARBA00001946"/>
    </source>
</evidence>
<dbReference type="InterPro" id="IPR002500">
    <property type="entry name" value="PAPS_reduct_dom"/>
</dbReference>
<dbReference type="EMBL" id="IACI01027327">
    <property type="protein sequence ID" value="LAA21515.1"/>
    <property type="molecule type" value="Transcribed_RNA"/>
</dbReference>
<keyword evidence="10" id="KW-0285">Flavoprotein</keyword>
<evidence type="ECO:0000256" key="4">
    <source>
        <dbReference type="ARBA" id="ARBA00004726"/>
    </source>
</evidence>
<evidence type="ECO:0000256" key="18">
    <source>
        <dbReference type="ARBA" id="ARBA00031676"/>
    </source>
</evidence>
<proteinExistence type="inferred from homology"/>
<keyword evidence="9" id="KW-0963">Cytoplasm</keyword>
<comment type="similarity">
    <text evidence="5">In the C-terminal section; belongs to the PAPS reductase family. FAD1 subfamily.</text>
</comment>
<organism evidence="22">
    <name type="scientific">Micrurus carvalhoi</name>
    <dbReference type="NCBI Taxonomy" id="3147026"/>
    <lineage>
        <taxon>Eukaryota</taxon>
        <taxon>Metazoa</taxon>
        <taxon>Chordata</taxon>
        <taxon>Craniata</taxon>
        <taxon>Vertebrata</taxon>
        <taxon>Euteleostomi</taxon>
        <taxon>Lepidosauria</taxon>
        <taxon>Squamata</taxon>
        <taxon>Bifurcata</taxon>
        <taxon>Unidentata</taxon>
        <taxon>Episquamata</taxon>
        <taxon>Toxicofera</taxon>
        <taxon>Serpentes</taxon>
        <taxon>Colubroidea</taxon>
        <taxon>Elapidae</taxon>
        <taxon>Elapinae</taxon>
        <taxon>Micrurus</taxon>
    </lineage>
</organism>
<keyword evidence="12" id="KW-0808">Transferase</keyword>
<dbReference type="EC" id="2.7.7.2" evidence="7"/>
<dbReference type="Pfam" id="PF01507">
    <property type="entry name" value="PAPS_reduct"/>
    <property type="match status" value="1"/>
</dbReference>
<evidence type="ECO:0000256" key="2">
    <source>
        <dbReference type="ARBA" id="ARBA00003316"/>
    </source>
</evidence>
<dbReference type="AlphaFoldDB" id="A0A2H6N099"/>
<evidence type="ECO:0000256" key="20">
    <source>
        <dbReference type="ARBA" id="ARBA00049494"/>
    </source>
</evidence>
<comment type="function">
    <text evidence="2">Catalyzes the adenylation of flavin mononucleotide (FMN) to form flavin adenine dinucleotide (FAD) coenzyme.</text>
</comment>
<dbReference type="GO" id="GO:0006747">
    <property type="term" value="P:FAD biosynthetic process"/>
    <property type="evidence" value="ECO:0007669"/>
    <property type="project" value="TreeGrafter"/>
</dbReference>
<reference evidence="22" key="1">
    <citation type="submission" date="2017-07" db="EMBL/GenBank/DDBJ databases">
        <authorList>
            <person name="Mikheyev A."/>
            <person name="Grau M."/>
        </authorList>
    </citation>
    <scope>NUCLEOTIDE SEQUENCE</scope>
    <source>
        <tissue evidence="22">Venom_gland</tissue>
    </source>
</reference>
<comment type="cofactor">
    <cofactor evidence="1">
        <name>Mg(2+)</name>
        <dbReference type="ChEBI" id="CHEBI:18420"/>
    </cofactor>
</comment>
<dbReference type="CDD" id="cd23948">
    <property type="entry name" value="FAD_synthase"/>
    <property type="match status" value="1"/>
</dbReference>
<keyword evidence="16" id="KW-0067">ATP-binding</keyword>
<name>A0A2H6N099_9SAUR</name>
<comment type="similarity">
    <text evidence="6">In the N-terminal section; belongs to the MoaB/Mog family.</text>
</comment>
<evidence type="ECO:0000256" key="9">
    <source>
        <dbReference type="ARBA" id="ARBA00022490"/>
    </source>
</evidence>
<evidence type="ECO:0000256" key="3">
    <source>
        <dbReference type="ARBA" id="ARBA00004496"/>
    </source>
</evidence>
<evidence type="ECO:0000256" key="17">
    <source>
        <dbReference type="ARBA" id="ARBA00031145"/>
    </source>
</evidence>
<evidence type="ECO:0000256" key="7">
    <source>
        <dbReference type="ARBA" id="ARBA00012393"/>
    </source>
</evidence>
<feature type="domain" description="Phosphoadenosine phosphosulphate reductase" evidence="21">
    <location>
        <begin position="9"/>
        <end position="164"/>
    </location>
</feature>
<comment type="catalytic activity">
    <reaction evidence="20">
        <text>FMN + ATP + H(+) = FAD + diphosphate</text>
        <dbReference type="Rhea" id="RHEA:17237"/>
        <dbReference type="ChEBI" id="CHEBI:15378"/>
        <dbReference type="ChEBI" id="CHEBI:30616"/>
        <dbReference type="ChEBI" id="CHEBI:33019"/>
        <dbReference type="ChEBI" id="CHEBI:57692"/>
        <dbReference type="ChEBI" id="CHEBI:58210"/>
        <dbReference type="EC" id="2.7.7.2"/>
    </reaction>
</comment>
<evidence type="ECO:0000256" key="5">
    <source>
        <dbReference type="ARBA" id="ARBA00006749"/>
    </source>
</evidence>
<dbReference type="PANTHER" id="PTHR23293">
    <property type="entry name" value="FAD SYNTHETASE-RELATED FMN ADENYLYLTRANSFERASE"/>
    <property type="match status" value="1"/>
</dbReference>
<evidence type="ECO:0000256" key="8">
    <source>
        <dbReference type="ARBA" id="ARBA00015431"/>
    </source>
</evidence>
<comment type="subcellular location">
    <subcellularLocation>
        <location evidence="3">Cytoplasm</location>
    </subcellularLocation>
</comment>
<dbReference type="GO" id="GO:0005737">
    <property type="term" value="C:cytoplasm"/>
    <property type="evidence" value="ECO:0007669"/>
    <property type="project" value="UniProtKB-SubCell"/>
</dbReference>
<comment type="pathway">
    <text evidence="4">Cofactor biosynthesis; FAD biosynthesis; FAD from FMN: step 1/1.</text>
</comment>
<keyword evidence="13" id="KW-0548">Nucleotidyltransferase</keyword>
<dbReference type="GO" id="GO:0005524">
    <property type="term" value="F:ATP binding"/>
    <property type="evidence" value="ECO:0007669"/>
    <property type="project" value="UniProtKB-KW"/>
</dbReference>
<evidence type="ECO:0000259" key="21">
    <source>
        <dbReference type="Pfam" id="PF01507"/>
    </source>
</evidence>